<dbReference type="SUPFAM" id="SSF53067">
    <property type="entry name" value="Actin-like ATPase domain"/>
    <property type="match status" value="2"/>
</dbReference>
<comment type="pathway">
    <text evidence="1">Carbohydrate degradation; glycolysis; D-glyceraldehyde 3-phosphate and glycerone phosphate from D-glucose: step 1/4.</text>
</comment>
<evidence type="ECO:0000256" key="7">
    <source>
        <dbReference type="ARBA" id="ARBA00022840"/>
    </source>
</evidence>
<dbReference type="GO" id="GO:0006006">
    <property type="term" value="P:glucose metabolic process"/>
    <property type="evidence" value="ECO:0007669"/>
    <property type="project" value="TreeGrafter"/>
</dbReference>
<evidence type="ECO:0000256" key="5">
    <source>
        <dbReference type="ARBA" id="ARBA00022741"/>
    </source>
</evidence>
<dbReference type="GO" id="GO:0005829">
    <property type="term" value="C:cytosol"/>
    <property type="evidence" value="ECO:0007669"/>
    <property type="project" value="TreeGrafter"/>
</dbReference>
<dbReference type="AlphaFoldDB" id="A0A158R4P1"/>
<dbReference type="Proteomes" id="UP000046393">
    <property type="component" value="Unplaced"/>
</dbReference>
<dbReference type="WBParaSite" id="SMUV_0000397701-mRNA-1">
    <property type="protein sequence ID" value="SMUV_0000397701-mRNA-1"/>
    <property type="gene ID" value="SMUV_0000397701"/>
</dbReference>
<dbReference type="InterPro" id="IPR001312">
    <property type="entry name" value="Hexokinase"/>
</dbReference>
<comment type="catalytic activity">
    <reaction evidence="9">
        <text>D-glucose + ATP = D-glucose 6-phosphate + ADP + H(+)</text>
        <dbReference type="Rhea" id="RHEA:17825"/>
        <dbReference type="ChEBI" id="CHEBI:4167"/>
        <dbReference type="ChEBI" id="CHEBI:15378"/>
        <dbReference type="ChEBI" id="CHEBI:30616"/>
        <dbReference type="ChEBI" id="CHEBI:61548"/>
        <dbReference type="ChEBI" id="CHEBI:456216"/>
        <dbReference type="EC" id="2.7.1.1"/>
    </reaction>
    <physiologicalReaction direction="left-to-right" evidence="9">
        <dbReference type="Rhea" id="RHEA:17826"/>
    </physiologicalReaction>
</comment>
<evidence type="ECO:0000256" key="6">
    <source>
        <dbReference type="ARBA" id="ARBA00022777"/>
    </source>
</evidence>
<dbReference type="GO" id="GO:0005524">
    <property type="term" value="F:ATP binding"/>
    <property type="evidence" value="ECO:0007669"/>
    <property type="project" value="UniProtKB-UniRule"/>
</dbReference>
<dbReference type="UniPathway" id="UPA00242"/>
<comment type="catalytic activity">
    <reaction evidence="8">
        <text>a D-hexose + ATP = a D-hexose 6-phosphate + ADP + H(+)</text>
        <dbReference type="Rhea" id="RHEA:22740"/>
        <dbReference type="ChEBI" id="CHEBI:4194"/>
        <dbReference type="ChEBI" id="CHEBI:15378"/>
        <dbReference type="ChEBI" id="CHEBI:30616"/>
        <dbReference type="ChEBI" id="CHEBI:229467"/>
        <dbReference type="ChEBI" id="CHEBI:456216"/>
        <dbReference type="EC" id="2.7.1.1"/>
    </reaction>
    <physiologicalReaction direction="left-to-right" evidence="8">
        <dbReference type="Rhea" id="RHEA:22741"/>
    </physiologicalReaction>
</comment>
<evidence type="ECO:0000256" key="2">
    <source>
        <dbReference type="ARBA" id="ARBA00005028"/>
    </source>
</evidence>
<keyword evidence="5 10" id="KW-0547">Nucleotide-binding</keyword>
<dbReference type="InterPro" id="IPR022673">
    <property type="entry name" value="Hexokinase_C"/>
</dbReference>
<keyword evidence="13" id="KW-1185">Reference proteome</keyword>
<comment type="pathway">
    <text evidence="2">Carbohydrate metabolism; hexose metabolism.</text>
</comment>
<evidence type="ECO:0000256" key="4">
    <source>
        <dbReference type="ARBA" id="ARBA00022679"/>
    </source>
</evidence>
<evidence type="ECO:0000256" key="1">
    <source>
        <dbReference type="ARBA" id="ARBA00004888"/>
    </source>
</evidence>
<dbReference type="PROSITE" id="PS51748">
    <property type="entry name" value="HEXOKINASE_2"/>
    <property type="match status" value="1"/>
</dbReference>
<evidence type="ECO:0000256" key="8">
    <source>
        <dbReference type="ARBA" id="ARBA00044613"/>
    </source>
</evidence>
<dbReference type="InterPro" id="IPR022672">
    <property type="entry name" value="Hexokinase_N"/>
</dbReference>
<evidence type="ECO:0000256" key="9">
    <source>
        <dbReference type="ARBA" id="ARBA00048160"/>
    </source>
</evidence>
<dbReference type="GO" id="GO:0005739">
    <property type="term" value="C:mitochondrion"/>
    <property type="evidence" value="ECO:0007669"/>
    <property type="project" value="TreeGrafter"/>
</dbReference>
<proteinExistence type="inferred from homology"/>
<dbReference type="PANTHER" id="PTHR19443:SF77">
    <property type="entry name" value="PHOSPHOTRANSFERASE"/>
    <property type="match status" value="1"/>
</dbReference>
<dbReference type="GO" id="GO:0005536">
    <property type="term" value="F:D-glucose binding"/>
    <property type="evidence" value="ECO:0007669"/>
    <property type="project" value="InterPro"/>
</dbReference>
<organism evidence="13 14">
    <name type="scientific">Syphacia muris</name>
    <dbReference type="NCBI Taxonomy" id="451379"/>
    <lineage>
        <taxon>Eukaryota</taxon>
        <taxon>Metazoa</taxon>
        <taxon>Ecdysozoa</taxon>
        <taxon>Nematoda</taxon>
        <taxon>Chromadorea</taxon>
        <taxon>Rhabditida</taxon>
        <taxon>Spirurina</taxon>
        <taxon>Oxyuridomorpha</taxon>
        <taxon>Oxyuroidea</taxon>
        <taxon>Oxyuridae</taxon>
        <taxon>Syphacia</taxon>
    </lineage>
</organism>
<evidence type="ECO:0000256" key="10">
    <source>
        <dbReference type="RuleBase" id="RU362007"/>
    </source>
</evidence>
<dbReference type="EC" id="2.7.1.-" evidence="10"/>
<dbReference type="STRING" id="451379.A0A158R4P1"/>
<dbReference type="Gene3D" id="3.30.420.40">
    <property type="match status" value="1"/>
</dbReference>
<evidence type="ECO:0000259" key="12">
    <source>
        <dbReference type="Pfam" id="PF03727"/>
    </source>
</evidence>
<protein>
    <recommendedName>
        <fullName evidence="10">Phosphotransferase</fullName>
        <ecNumber evidence="10">2.7.1.-</ecNumber>
    </recommendedName>
</protein>
<dbReference type="Pfam" id="PF03727">
    <property type="entry name" value="Hexokinase_2"/>
    <property type="match status" value="1"/>
</dbReference>
<accession>A0A158R4P1</accession>
<dbReference type="GO" id="GO:0001678">
    <property type="term" value="P:intracellular glucose homeostasis"/>
    <property type="evidence" value="ECO:0007669"/>
    <property type="project" value="InterPro"/>
</dbReference>
<comment type="similarity">
    <text evidence="3 10">Belongs to the hexokinase family.</text>
</comment>
<keyword evidence="10" id="KW-0324">Glycolysis</keyword>
<keyword evidence="6 10" id="KW-0418">Kinase</keyword>
<keyword evidence="4 10" id="KW-0808">Transferase</keyword>
<evidence type="ECO:0000313" key="13">
    <source>
        <dbReference type="Proteomes" id="UP000046393"/>
    </source>
</evidence>
<dbReference type="Gene3D" id="3.40.367.20">
    <property type="match status" value="1"/>
</dbReference>
<dbReference type="PRINTS" id="PR00475">
    <property type="entry name" value="HEXOKINASE"/>
</dbReference>
<evidence type="ECO:0000313" key="14">
    <source>
        <dbReference type="WBParaSite" id="SMUV_0000397701-mRNA-1"/>
    </source>
</evidence>
<keyword evidence="7 10" id="KW-0067">ATP-binding</keyword>
<evidence type="ECO:0000259" key="11">
    <source>
        <dbReference type="Pfam" id="PF00349"/>
    </source>
</evidence>
<evidence type="ECO:0000256" key="3">
    <source>
        <dbReference type="ARBA" id="ARBA00009225"/>
    </source>
</evidence>
<sequence length="511" mass="57091">MEKLVKRRGKWRNMKELKLGNQALLWVKLRICTSATLRAVKEWLNADMDKGLEGGIGRSTVPMLPSFVPELPTGEEEGTFLAMDLGGTNLRVMIMKISPDQEMRSEQFNTRIPDFAMHGTAEQLFDFIAKCLIDFLIEHGLQNKNLPLGFTFSYPCKQTSLRSARLLRWTKGFETRGVVNEDVVQLLEEAIRRDGRAKVDVVALINDTVGTMVAAAYENKTSKMCHIGVIIATGTNASYMERSSKVKFGLAQATEPYPFEGMVVDTEWGGFGDRDEALALKIMTPYDIHVDNSSEHPGVNTFDKLVAGKCMGEVCRLVLERLVPGSFPTKYISEILGWSSDETKFVLDELEIDRKYMGTTDILLLQEVCRIVSSRSAKLAAAAIACLSERINEKTIYVGIDGSTYKLLPFFEHHVVENIKKLVDPSIKVIAIQTKDGSGKGAALIAAIVSRIKNNREKVLKRVTSSEDGENNKNNLADGNSVKSAQKSSALLRYQSVFKKWMYINEIYYLS</sequence>
<dbReference type="PANTHER" id="PTHR19443">
    <property type="entry name" value="HEXOKINASE"/>
    <property type="match status" value="1"/>
</dbReference>
<dbReference type="GO" id="GO:0004340">
    <property type="term" value="F:glucokinase activity"/>
    <property type="evidence" value="ECO:0007669"/>
    <property type="project" value="TreeGrafter"/>
</dbReference>
<dbReference type="GO" id="GO:0006096">
    <property type="term" value="P:glycolytic process"/>
    <property type="evidence" value="ECO:0007669"/>
    <property type="project" value="UniProtKB-UniPathway"/>
</dbReference>
<name>A0A158R4P1_9BILA</name>
<dbReference type="InterPro" id="IPR043129">
    <property type="entry name" value="ATPase_NBD"/>
</dbReference>
<dbReference type="FunFam" id="3.30.420.40:FF:000209">
    <property type="entry name" value="Phosphotransferase"/>
    <property type="match status" value="1"/>
</dbReference>
<dbReference type="GO" id="GO:0008865">
    <property type="term" value="F:fructokinase activity"/>
    <property type="evidence" value="ECO:0007669"/>
    <property type="project" value="TreeGrafter"/>
</dbReference>
<feature type="domain" description="Hexokinase C-terminal" evidence="12">
    <location>
        <begin position="227"/>
        <end position="448"/>
    </location>
</feature>
<feature type="domain" description="Hexokinase N-terminal" evidence="11">
    <location>
        <begin position="33"/>
        <end position="217"/>
    </location>
</feature>
<reference evidence="14" key="1">
    <citation type="submission" date="2016-04" db="UniProtKB">
        <authorList>
            <consortium name="WormBaseParasite"/>
        </authorList>
    </citation>
    <scope>IDENTIFICATION</scope>
</reference>
<dbReference type="Pfam" id="PF00349">
    <property type="entry name" value="Hexokinase_1"/>
    <property type="match status" value="1"/>
</dbReference>
<dbReference type="UniPathway" id="UPA00109">
    <property type="reaction ID" value="UER00180"/>
</dbReference>